<accession>A0ABQ4ZFC4</accession>
<gene>
    <name evidence="2" type="ORF">Tco_0770381</name>
</gene>
<dbReference type="GO" id="GO:0003964">
    <property type="term" value="F:RNA-directed DNA polymerase activity"/>
    <property type="evidence" value="ECO:0007669"/>
    <property type="project" value="UniProtKB-KW"/>
</dbReference>
<dbReference type="InterPro" id="IPR002156">
    <property type="entry name" value="RNaseH_domain"/>
</dbReference>
<dbReference type="InterPro" id="IPR036397">
    <property type="entry name" value="RNaseH_sf"/>
</dbReference>
<evidence type="ECO:0000313" key="3">
    <source>
        <dbReference type="Proteomes" id="UP001151760"/>
    </source>
</evidence>
<reference evidence="2" key="1">
    <citation type="journal article" date="2022" name="Int. J. Mol. Sci.">
        <title>Draft Genome of Tanacetum Coccineum: Genomic Comparison of Closely Related Tanacetum-Family Plants.</title>
        <authorList>
            <person name="Yamashiro T."/>
            <person name="Shiraishi A."/>
            <person name="Nakayama K."/>
            <person name="Satake H."/>
        </authorList>
    </citation>
    <scope>NUCLEOTIDE SEQUENCE</scope>
</reference>
<keyword evidence="3" id="KW-1185">Reference proteome</keyword>
<feature type="domain" description="RNase H type-1" evidence="1">
    <location>
        <begin position="53"/>
        <end position="166"/>
    </location>
</feature>
<evidence type="ECO:0000259" key="1">
    <source>
        <dbReference type="Pfam" id="PF13456"/>
    </source>
</evidence>
<organism evidence="2 3">
    <name type="scientific">Tanacetum coccineum</name>
    <dbReference type="NCBI Taxonomy" id="301880"/>
    <lineage>
        <taxon>Eukaryota</taxon>
        <taxon>Viridiplantae</taxon>
        <taxon>Streptophyta</taxon>
        <taxon>Embryophyta</taxon>
        <taxon>Tracheophyta</taxon>
        <taxon>Spermatophyta</taxon>
        <taxon>Magnoliopsida</taxon>
        <taxon>eudicotyledons</taxon>
        <taxon>Gunneridae</taxon>
        <taxon>Pentapetalae</taxon>
        <taxon>asterids</taxon>
        <taxon>campanulids</taxon>
        <taxon>Asterales</taxon>
        <taxon>Asteraceae</taxon>
        <taxon>Asteroideae</taxon>
        <taxon>Anthemideae</taxon>
        <taxon>Anthemidinae</taxon>
        <taxon>Tanacetum</taxon>
    </lineage>
</organism>
<name>A0ABQ4ZFC4_9ASTR</name>
<dbReference type="EMBL" id="BQNB010011222">
    <property type="protein sequence ID" value="GJS87745.1"/>
    <property type="molecule type" value="Genomic_DNA"/>
</dbReference>
<dbReference type="InterPro" id="IPR012337">
    <property type="entry name" value="RNaseH-like_sf"/>
</dbReference>
<dbReference type="SUPFAM" id="SSF53098">
    <property type="entry name" value="Ribonuclease H-like"/>
    <property type="match status" value="2"/>
</dbReference>
<evidence type="ECO:0000313" key="2">
    <source>
        <dbReference type="EMBL" id="GJS87745.1"/>
    </source>
</evidence>
<keyword evidence="2" id="KW-0695">RNA-directed DNA polymerase</keyword>
<dbReference type="PANTHER" id="PTHR48475:SF2">
    <property type="entry name" value="RIBONUCLEASE H"/>
    <property type="match status" value="1"/>
</dbReference>
<dbReference type="CDD" id="cd09279">
    <property type="entry name" value="RNase_HI_like"/>
    <property type="match status" value="1"/>
</dbReference>
<protein>
    <submittedName>
        <fullName evidence="2">Reverse transcriptase domain-containing protein</fullName>
    </submittedName>
</protein>
<dbReference type="Proteomes" id="UP001151760">
    <property type="component" value="Unassembled WGS sequence"/>
</dbReference>
<dbReference type="Gene3D" id="3.30.420.10">
    <property type="entry name" value="Ribonuclease H-like superfamily/Ribonuclease H"/>
    <property type="match status" value="2"/>
</dbReference>
<keyword evidence="2" id="KW-0808">Transferase</keyword>
<sequence>MHLAASAESISVVLLTERKERQVPIYFVRRVLQGAEFNYSALEKLILALVYATRRLSGAGLMLINPEGKEYTYALRFRFKTTNNKADYEALPEGLRIAREMEIRSLAMFTDSQLMVNQLKGLFEASQLTIKQYLQKVNEILKGFDTYTIEHIRQNQNKKADALSKLALMTFEHLTKEALVEVLVKRSPSQADNVIKEIHEGSCGFNTEPHSMVVKVMKQEQFVAKKLSKKDAIAVGNTWPFSHWGVNILGPLLTAPRSFKFLAIAVEHSTKWVEAKPLTTMNEKQAKKFPWEHIVRGFEVPQTISSKDDKQYNSKAIILSAESLAPEGKGYATKENAKRK</sequence>
<keyword evidence="2" id="KW-0548">Nucleotidyltransferase</keyword>
<comment type="caution">
    <text evidence="2">The sequence shown here is derived from an EMBL/GenBank/DDBJ whole genome shotgun (WGS) entry which is preliminary data.</text>
</comment>
<reference evidence="2" key="2">
    <citation type="submission" date="2022-01" db="EMBL/GenBank/DDBJ databases">
        <authorList>
            <person name="Yamashiro T."/>
            <person name="Shiraishi A."/>
            <person name="Satake H."/>
            <person name="Nakayama K."/>
        </authorList>
    </citation>
    <scope>NUCLEOTIDE SEQUENCE</scope>
</reference>
<dbReference type="PANTHER" id="PTHR48475">
    <property type="entry name" value="RIBONUCLEASE H"/>
    <property type="match status" value="1"/>
</dbReference>
<dbReference type="Pfam" id="PF13456">
    <property type="entry name" value="RVT_3"/>
    <property type="match status" value="1"/>
</dbReference>
<proteinExistence type="predicted"/>